<gene>
    <name evidence="1" type="ORF">ACFYXQ_39710</name>
</gene>
<dbReference type="InterPro" id="IPR039556">
    <property type="entry name" value="ICL/PEPM"/>
</dbReference>
<evidence type="ECO:0000313" key="2">
    <source>
        <dbReference type="Proteomes" id="UP001601992"/>
    </source>
</evidence>
<organism evidence="1 2">
    <name type="scientific">Nocardia jiangxiensis</name>
    <dbReference type="NCBI Taxonomy" id="282685"/>
    <lineage>
        <taxon>Bacteria</taxon>
        <taxon>Bacillati</taxon>
        <taxon>Actinomycetota</taxon>
        <taxon>Actinomycetes</taxon>
        <taxon>Mycobacteriales</taxon>
        <taxon>Nocardiaceae</taxon>
        <taxon>Nocardia</taxon>
    </lineage>
</organism>
<dbReference type="Pfam" id="PF13714">
    <property type="entry name" value="PEP_mutase"/>
    <property type="match status" value="1"/>
</dbReference>
<proteinExistence type="predicted"/>
<reference evidence="1 2" key="1">
    <citation type="submission" date="2024-10" db="EMBL/GenBank/DDBJ databases">
        <title>The Natural Products Discovery Center: Release of the First 8490 Sequenced Strains for Exploring Actinobacteria Biosynthetic Diversity.</title>
        <authorList>
            <person name="Kalkreuter E."/>
            <person name="Kautsar S.A."/>
            <person name="Yang D."/>
            <person name="Bader C.D."/>
            <person name="Teijaro C.N."/>
            <person name="Fluegel L."/>
            <person name="Davis C.M."/>
            <person name="Simpson J.R."/>
            <person name="Lauterbach L."/>
            <person name="Steele A.D."/>
            <person name="Gui C."/>
            <person name="Meng S."/>
            <person name="Li G."/>
            <person name="Viehrig K."/>
            <person name="Ye F."/>
            <person name="Su P."/>
            <person name="Kiefer A.F."/>
            <person name="Nichols A."/>
            <person name="Cepeda A.J."/>
            <person name="Yan W."/>
            <person name="Fan B."/>
            <person name="Jiang Y."/>
            <person name="Adhikari A."/>
            <person name="Zheng C.-J."/>
            <person name="Schuster L."/>
            <person name="Cowan T.M."/>
            <person name="Smanski M.J."/>
            <person name="Chevrette M.G."/>
            <person name="De Carvalho L.P.S."/>
            <person name="Shen B."/>
        </authorList>
    </citation>
    <scope>NUCLEOTIDE SEQUENCE [LARGE SCALE GENOMIC DNA]</scope>
    <source>
        <strain evidence="1 2">NPDC002593</strain>
    </source>
</reference>
<keyword evidence="2" id="KW-1185">Reference proteome</keyword>
<protein>
    <submittedName>
        <fullName evidence="1">Oxaloacetate decarboxylase</fullName>
    </submittedName>
</protein>
<dbReference type="InterPro" id="IPR040442">
    <property type="entry name" value="Pyrv_kinase-like_dom_sf"/>
</dbReference>
<dbReference type="Gene3D" id="3.20.20.60">
    <property type="entry name" value="Phosphoenolpyruvate-binding domains"/>
    <property type="match status" value="1"/>
</dbReference>
<dbReference type="Proteomes" id="UP001601992">
    <property type="component" value="Unassembled WGS sequence"/>
</dbReference>
<accession>A0ABW6SCD9</accession>
<comment type="caution">
    <text evidence="1">The sequence shown here is derived from an EMBL/GenBank/DDBJ whole genome shotgun (WGS) entry which is preliminary data.</text>
</comment>
<dbReference type="CDD" id="cd00377">
    <property type="entry name" value="ICL_PEPM"/>
    <property type="match status" value="1"/>
</dbReference>
<sequence length="341" mass="37185">MTFPMWDFTVGANGIRLSEPADPVSGAARGSALDRSPPLTGRSLMSVDAASDAYASPGSRFRHLLTNSEPVVFPLVLDPLSALFAERAGFRALYLGGATLGYVKATTEAQLSLTRIVDVALEIRAATDLPLILDGQCAWGDPMHVEHTVRMCEAAGIAGIEIEDQLMPKRAHHHIGVEHLVPMELMVEKIKVAVAARRDSGFVVIARTNACRSEGLDAAVRRAEAYRDAGADMLFVLEKTPDQVRSIGERVPGPLFYLLHAGLGSLPLPLDVLGELGFRAVVDPLTPFYTRQHAMRLSYESLARGSSDPGVAAMFREETEMIHDVLRLEHLLDIERRSVER</sequence>
<dbReference type="InterPro" id="IPR015813">
    <property type="entry name" value="Pyrv/PenolPyrv_kinase-like_dom"/>
</dbReference>
<dbReference type="PANTHER" id="PTHR42905">
    <property type="entry name" value="PHOSPHOENOLPYRUVATE CARBOXYLASE"/>
    <property type="match status" value="1"/>
</dbReference>
<evidence type="ECO:0000313" key="1">
    <source>
        <dbReference type="EMBL" id="MFF3573894.1"/>
    </source>
</evidence>
<dbReference type="RefSeq" id="WP_157186735.1">
    <property type="nucleotide sequence ID" value="NZ_JBIAQY010000022.1"/>
</dbReference>
<dbReference type="SUPFAM" id="SSF51621">
    <property type="entry name" value="Phosphoenolpyruvate/pyruvate domain"/>
    <property type="match status" value="1"/>
</dbReference>
<dbReference type="PANTHER" id="PTHR42905:SF5">
    <property type="entry name" value="CARBOXYVINYL-CARBOXYPHOSPHONATE PHOSPHORYLMUTASE, CHLOROPLASTIC"/>
    <property type="match status" value="1"/>
</dbReference>
<name>A0ABW6SCD9_9NOCA</name>
<dbReference type="EMBL" id="JBIAQY010000022">
    <property type="protein sequence ID" value="MFF3573894.1"/>
    <property type="molecule type" value="Genomic_DNA"/>
</dbReference>